<proteinExistence type="predicted"/>
<keyword evidence="5" id="KW-1185">Reference proteome</keyword>
<dbReference type="GO" id="GO:0005840">
    <property type="term" value="C:ribosome"/>
    <property type="evidence" value="ECO:0007669"/>
    <property type="project" value="UniProtKB-KW"/>
</dbReference>
<evidence type="ECO:0000259" key="3">
    <source>
        <dbReference type="PROSITE" id="PS51186"/>
    </source>
</evidence>
<dbReference type="Gene3D" id="3.40.630.30">
    <property type="match status" value="1"/>
</dbReference>
<gene>
    <name evidence="4" type="ORF">SAMN05444165_7361</name>
</gene>
<dbReference type="GO" id="GO:0016747">
    <property type="term" value="F:acyltransferase activity, transferring groups other than amino-acyl groups"/>
    <property type="evidence" value="ECO:0007669"/>
    <property type="project" value="InterPro"/>
</dbReference>
<dbReference type="InterPro" id="IPR000182">
    <property type="entry name" value="GNAT_dom"/>
</dbReference>
<dbReference type="PANTHER" id="PTHR43877">
    <property type="entry name" value="AMINOALKYLPHOSPHONATE N-ACETYLTRANSFERASE-RELATED-RELATED"/>
    <property type="match status" value="1"/>
</dbReference>
<sequence length="164" mass="18889">MFRQKECGLNLKQTVRKARPTDLPMVYKGELHYIQTIEPEHEQRWKDAMHSHLRQWTSALERMFVVEQDGVPVGYCFWEAIDGAACLASIYVVNECRQRGLGRLLLDRYIDDARARGFAKLTLSVFLGNPARFLYESAGFQCVRTGAEYLDYEYPHVVPTNAAP</sequence>
<dbReference type="OrthoDB" id="6871659at2"/>
<dbReference type="SUPFAM" id="SSF55729">
    <property type="entry name" value="Acyl-CoA N-acyltransferases (Nat)"/>
    <property type="match status" value="1"/>
</dbReference>
<organism evidence="4 5">
    <name type="scientific">Paraburkholderia phenazinium</name>
    <dbReference type="NCBI Taxonomy" id="60549"/>
    <lineage>
        <taxon>Bacteria</taxon>
        <taxon>Pseudomonadati</taxon>
        <taxon>Pseudomonadota</taxon>
        <taxon>Betaproteobacteria</taxon>
        <taxon>Burkholderiales</taxon>
        <taxon>Burkholderiaceae</taxon>
        <taxon>Paraburkholderia</taxon>
    </lineage>
</organism>
<keyword evidence="4" id="KW-0689">Ribosomal protein</keyword>
<evidence type="ECO:0000313" key="5">
    <source>
        <dbReference type="Proteomes" id="UP000185151"/>
    </source>
</evidence>
<protein>
    <submittedName>
        <fullName evidence="4">Ribosomal protein S18 acetylase RimI</fullName>
    </submittedName>
</protein>
<keyword evidence="4" id="KW-0687">Ribonucleoprotein</keyword>
<feature type="domain" description="N-acetyltransferase" evidence="3">
    <location>
        <begin position="13"/>
        <end position="164"/>
    </location>
</feature>
<dbReference type="InterPro" id="IPR050832">
    <property type="entry name" value="Bact_Acetyltransf"/>
</dbReference>
<evidence type="ECO:0000256" key="1">
    <source>
        <dbReference type="ARBA" id="ARBA00022679"/>
    </source>
</evidence>
<dbReference type="Pfam" id="PF00583">
    <property type="entry name" value="Acetyltransf_1"/>
    <property type="match status" value="1"/>
</dbReference>
<dbReference type="EMBL" id="FSRU01000003">
    <property type="protein sequence ID" value="SIO68218.1"/>
    <property type="molecule type" value="Genomic_DNA"/>
</dbReference>
<dbReference type="Proteomes" id="UP000185151">
    <property type="component" value="Unassembled WGS sequence"/>
</dbReference>
<name>A0A1N6LHF6_9BURK</name>
<accession>A0A1N6LHF6</accession>
<evidence type="ECO:0000313" key="4">
    <source>
        <dbReference type="EMBL" id="SIO68218.1"/>
    </source>
</evidence>
<dbReference type="InterPro" id="IPR016181">
    <property type="entry name" value="Acyl_CoA_acyltransferase"/>
</dbReference>
<dbReference type="PROSITE" id="PS51186">
    <property type="entry name" value="GNAT"/>
    <property type="match status" value="1"/>
</dbReference>
<keyword evidence="1" id="KW-0808">Transferase</keyword>
<reference evidence="4 5" key="1">
    <citation type="submission" date="2016-11" db="EMBL/GenBank/DDBJ databases">
        <authorList>
            <person name="Jaros S."/>
            <person name="Januszkiewicz K."/>
            <person name="Wedrychowicz H."/>
        </authorList>
    </citation>
    <scope>NUCLEOTIDE SEQUENCE [LARGE SCALE GENOMIC DNA]</scope>
    <source>
        <strain evidence="4 5">GAS95</strain>
    </source>
</reference>
<dbReference type="AlphaFoldDB" id="A0A1N6LHF6"/>
<evidence type="ECO:0000256" key="2">
    <source>
        <dbReference type="ARBA" id="ARBA00023315"/>
    </source>
</evidence>
<keyword evidence="2" id="KW-0012">Acyltransferase</keyword>
<dbReference type="CDD" id="cd04301">
    <property type="entry name" value="NAT_SF"/>
    <property type="match status" value="1"/>
</dbReference>